<dbReference type="PANTHER" id="PTHR43031:SF1">
    <property type="entry name" value="PYRIDINE NUCLEOTIDE-DISULPHIDE OXIDOREDUCTASE"/>
    <property type="match status" value="1"/>
</dbReference>
<dbReference type="InterPro" id="IPR050229">
    <property type="entry name" value="GlpE_sulfurtransferase"/>
</dbReference>
<dbReference type="SUPFAM" id="SSF52821">
    <property type="entry name" value="Rhodanese/Cell cycle control phosphatase"/>
    <property type="match status" value="1"/>
</dbReference>
<dbReference type="AlphaFoldDB" id="A0A2S9WUL5"/>
<proteinExistence type="predicted"/>
<sequence>MKNLSNQEWKELTEKDDNKVILDVRTDEEVAEGIIPGAQQLDLYQPQEFMNGIQEMDASKNYYVYCRAGSRSVQACQIMKQAGLDNLYNLTGGYSNWDGDTVIPE</sequence>
<dbReference type="InterPro" id="IPR036873">
    <property type="entry name" value="Rhodanese-like_dom_sf"/>
</dbReference>
<dbReference type="Pfam" id="PF00581">
    <property type="entry name" value="Rhodanese"/>
    <property type="match status" value="1"/>
</dbReference>
<evidence type="ECO:0000313" key="3">
    <source>
        <dbReference type="Proteomes" id="UP000239532"/>
    </source>
</evidence>
<organism evidence="2 3">
    <name type="scientific">Nonlabens agnitus</name>
    <dbReference type="NCBI Taxonomy" id="870484"/>
    <lineage>
        <taxon>Bacteria</taxon>
        <taxon>Pseudomonadati</taxon>
        <taxon>Bacteroidota</taxon>
        <taxon>Flavobacteriia</taxon>
        <taxon>Flavobacteriales</taxon>
        <taxon>Flavobacteriaceae</taxon>
        <taxon>Nonlabens</taxon>
    </lineage>
</organism>
<feature type="domain" description="Rhodanese" evidence="1">
    <location>
        <begin position="15"/>
        <end position="104"/>
    </location>
</feature>
<evidence type="ECO:0000259" key="1">
    <source>
        <dbReference type="PROSITE" id="PS50206"/>
    </source>
</evidence>
<dbReference type="EMBL" id="MQUC01000003">
    <property type="protein sequence ID" value="PRP67167.1"/>
    <property type="molecule type" value="Genomic_DNA"/>
</dbReference>
<dbReference type="CDD" id="cd00158">
    <property type="entry name" value="RHOD"/>
    <property type="match status" value="1"/>
</dbReference>
<keyword evidence="3" id="KW-1185">Reference proteome</keyword>
<dbReference type="Proteomes" id="UP000239532">
    <property type="component" value="Unassembled WGS sequence"/>
</dbReference>
<dbReference type="PANTHER" id="PTHR43031">
    <property type="entry name" value="FAD-DEPENDENT OXIDOREDUCTASE"/>
    <property type="match status" value="1"/>
</dbReference>
<dbReference type="RefSeq" id="WP_105982935.1">
    <property type="nucleotide sequence ID" value="NZ_MQUC01000003.1"/>
</dbReference>
<name>A0A2S9WUL5_9FLAO</name>
<dbReference type="OrthoDB" id="9808735at2"/>
<dbReference type="Gene3D" id="3.40.250.10">
    <property type="entry name" value="Rhodanese-like domain"/>
    <property type="match status" value="1"/>
</dbReference>
<dbReference type="PROSITE" id="PS50206">
    <property type="entry name" value="RHODANESE_3"/>
    <property type="match status" value="1"/>
</dbReference>
<comment type="caution">
    <text evidence="2">The sequence shown here is derived from an EMBL/GenBank/DDBJ whole genome shotgun (WGS) entry which is preliminary data.</text>
</comment>
<protein>
    <submittedName>
        <fullName evidence="2">Rhodanese</fullName>
    </submittedName>
</protein>
<gene>
    <name evidence="2" type="ORF">BST86_08680</name>
</gene>
<dbReference type="SMART" id="SM00450">
    <property type="entry name" value="RHOD"/>
    <property type="match status" value="1"/>
</dbReference>
<accession>A0A2S9WUL5</accession>
<reference evidence="2 3" key="1">
    <citation type="submission" date="2016-11" db="EMBL/GenBank/DDBJ databases">
        <title>Trade-off between light-utilization and light-protection in marine flavobacteria.</title>
        <authorList>
            <person name="Kumagai Y."/>
        </authorList>
    </citation>
    <scope>NUCLEOTIDE SEQUENCE [LARGE SCALE GENOMIC DNA]</scope>
    <source>
        <strain evidence="2 3">JCM 17109</strain>
    </source>
</reference>
<dbReference type="InterPro" id="IPR001763">
    <property type="entry name" value="Rhodanese-like_dom"/>
</dbReference>
<evidence type="ECO:0000313" key="2">
    <source>
        <dbReference type="EMBL" id="PRP67167.1"/>
    </source>
</evidence>